<accession>A0ABU6YV88</accession>
<protein>
    <submittedName>
        <fullName evidence="2">Uncharacterized protein</fullName>
    </submittedName>
</protein>
<name>A0ABU6YV88_9FABA</name>
<comment type="caution">
    <text evidence="2">The sequence shown here is derived from an EMBL/GenBank/DDBJ whole genome shotgun (WGS) entry which is preliminary data.</text>
</comment>
<reference evidence="2 3" key="1">
    <citation type="journal article" date="2023" name="Plants (Basel)">
        <title>Bridging the Gap: Combining Genomics and Transcriptomics Approaches to Understand Stylosanthes scabra, an Orphan Legume from the Brazilian Caatinga.</title>
        <authorList>
            <person name="Ferreira-Neto J.R.C."/>
            <person name="da Silva M.D."/>
            <person name="Binneck E."/>
            <person name="de Melo N.F."/>
            <person name="da Silva R.H."/>
            <person name="de Melo A.L.T.M."/>
            <person name="Pandolfi V."/>
            <person name="Bustamante F.O."/>
            <person name="Brasileiro-Vidal A.C."/>
            <person name="Benko-Iseppon A.M."/>
        </authorList>
    </citation>
    <scope>NUCLEOTIDE SEQUENCE [LARGE SCALE GENOMIC DNA]</scope>
    <source>
        <tissue evidence="2">Leaves</tissue>
    </source>
</reference>
<feature type="compositionally biased region" description="Basic and acidic residues" evidence="1">
    <location>
        <begin position="96"/>
        <end position="113"/>
    </location>
</feature>
<feature type="region of interest" description="Disordered" evidence="1">
    <location>
        <begin position="94"/>
        <end position="113"/>
    </location>
</feature>
<proteinExistence type="predicted"/>
<feature type="non-terminal residue" evidence="2">
    <location>
        <position position="1"/>
    </location>
</feature>
<gene>
    <name evidence="2" type="ORF">PIB30_101868</name>
</gene>
<evidence type="ECO:0000313" key="3">
    <source>
        <dbReference type="Proteomes" id="UP001341840"/>
    </source>
</evidence>
<sequence length="113" mass="12401">YTIKRGFTDWVRVEAEVVPTEGEALMALCFLEKTDEPTKGTPMEGSLTEACETGVARRDMVDDEEVDATTISATRGGTMRRGSATRLIEVDEEWEGAAKRGSREGATRVGRED</sequence>
<organism evidence="2 3">
    <name type="scientific">Stylosanthes scabra</name>
    <dbReference type="NCBI Taxonomy" id="79078"/>
    <lineage>
        <taxon>Eukaryota</taxon>
        <taxon>Viridiplantae</taxon>
        <taxon>Streptophyta</taxon>
        <taxon>Embryophyta</taxon>
        <taxon>Tracheophyta</taxon>
        <taxon>Spermatophyta</taxon>
        <taxon>Magnoliopsida</taxon>
        <taxon>eudicotyledons</taxon>
        <taxon>Gunneridae</taxon>
        <taxon>Pentapetalae</taxon>
        <taxon>rosids</taxon>
        <taxon>fabids</taxon>
        <taxon>Fabales</taxon>
        <taxon>Fabaceae</taxon>
        <taxon>Papilionoideae</taxon>
        <taxon>50 kb inversion clade</taxon>
        <taxon>dalbergioids sensu lato</taxon>
        <taxon>Dalbergieae</taxon>
        <taxon>Pterocarpus clade</taxon>
        <taxon>Stylosanthes</taxon>
    </lineage>
</organism>
<evidence type="ECO:0000256" key="1">
    <source>
        <dbReference type="SAM" id="MobiDB-lite"/>
    </source>
</evidence>
<keyword evidence="3" id="KW-1185">Reference proteome</keyword>
<evidence type="ECO:0000313" key="2">
    <source>
        <dbReference type="EMBL" id="MED6214315.1"/>
    </source>
</evidence>
<dbReference type="EMBL" id="JASCZI010244700">
    <property type="protein sequence ID" value="MED6214315.1"/>
    <property type="molecule type" value="Genomic_DNA"/>
</dbReference>
<dbReference type="Proteomes" id="UP001341840">
    <property type="component" value="Unassembled WGS sequence"/>
</dbReference>